<dbReference type="Pfam" id="PF25917">
    <property type="entry name" value="BSH_RND"/>
    <property type="match status" value="1"/>
</dbReference>
<dbReference type="Gene3D" id="2.40.420.20">
    <property type="match status" value="1"/>
</dbReference>
<dbReference type="GO" id="GO:0015562">
    <property type="term" value="F:efflux transmembrane transporter activity"/>
    <property type="evidence" value="ECO:0007669"/>
    <property type="project" value="TreeGrafter"/>
</dbReference>
<evidence type="ECO:0000256" key="1">
    <source>
        <dbReference type="SAM" id="MobiDB-lite"/>
    </source>
</evidence>
<evidence type="ECO:0000259" key="2">
    <source>
        <dbReference type="Pfam" id="PF25917"/>
    </source>
</evidence>
<name>A0A7W7PZ51_9PSEU</name>
<evidence type="ECO:0000313" key="5">
    <source>
        <dbReference type="Proteomes" id="UP000520767"/>
    </source>
</evidence>
<dbReference type="PANTHER" id="PTHR30469">
    <property type="entry name" value="MULTIDRUG RESISTANCE PROTEIN MDTA"/>
    <property type="match status" value="1"/>
</dbReference>
<feature type="compositionally biased region" description="Gly residues" evidence="1">
    <location>
        <begin position="335"/>
        <end position="361"/>
    </location>
</feature>
<keyword evidence="5" id="KW-1185">Reference proteome</keyword>
<dbReference type="InterPro" id="IPR058637">
    <property type="entry name" value="YknX-like_C"/>
</dbReference>
<evidence type="ECO:0000259" key="3">
    <source>
        <dbReference type="Pfam" id="PF25989"/>
    </source>
</evidence>
<dbReference type="RefSeq" id="WP_184808192.1">
    <property type="nucleotide sequence ID" value="NZ_JACHJQ010000001.1"/>
</dbReference>
<dbReference type="AlphaFoldDB" id="A0A7W7PZ51"/>
<organism evidence="4 5">
    <name type="scientific">Actinophytocola algeriensis</name>
    <dbReference type="NCBI Taxonomy" id="1768010"/>
    <lineage>
        <taxon>Bacteria</taxon>
        <taxon>Bacillati</taxon>
        <taxon>Actinomycetota</taxon>
        <taxon>Actinomycetes</taxon>
        <taxon>Pseudonocardiales</taxon>
        <taxon>Pseudonocardiaceae</taxon>
    </lineage>
</organism>
<feature type="region of interest" description="Disordered" evidence="1">
    <location>
        <begin position="331"/>
        <end position="370"/>
    </location>
</feature>
<dbReference type="SUPFAM" id="SSF111369">
    <property type="entry name" value="HlyD-like secretion proteins"/>
    <property type="match status" value="1"/>
</dbReference>
<dbReference type="EMBL" id="JACHJQ010000001">
    <property type="protein sequence ID" value="MBB4903866.1"/>
    <property type="molecule type" value="Genomic_DNA"/>
</dbReference>
<gene>
    <name evidence="4" type="ORF">FHR82_000076</name>
</gene>
<comment type="caution">
    <text evidence="4">The sequence shown here is derived from an EMBL/GenBank/DDBJ whole genome shotgun (WGS) entry which is preliminary data.</text>
</comment>
<accession>A0A7W7PZ51</accession>
<dbReference type="Proteomes" id="UP000520767">
    <property type="component" value="Unassembled WGS sequence"/>
</dbReference>
<protein>
    <submittedName>
        <fullName evidence="4">Macrolide-specific efflux system membrane fusion protein</fullName>
    </submittedName>
</protein>
<dbReference type="InterPro" id="IPR058625">
    <property type="entry name" value="MdtA-like_BSH"/>
</dbReference>
<feature type="domain" description="Multidrug resistance protein MdtA-like barrel-sandwich hybrid" evidence="2">
    <location>
        <begin position="60"/>
        <end position="173"/>
    </location>
</feature>
<dbReference type="Gene3D" id="2.40.30.170">
    <property type="match status" value="1"/>
</dbReference>
<dbReference type="Pfam" id="PF25989">
    <property type="entry name" value="YknX_C"/>
    <property type="match status" value="1"/>
</dbReference>
<evidence type="ECO:0000313" key="4">
    <source>
        <dbReference type="EMBL" id="MBB4903866.1"/>
    </source>
</evidence>
<dbReference type="GO" id="GO:1990281">
    <property type="term" value="C:efflux pump complex"/>
    <property type="evidence" value="ECO:0007669"/>
    <property type="project" value="TreeGrafter"/>
</dbReference>
<dbReference type="PANTHER" id="PTHR30469:SF33">
    <property type="entry name" value="SLR1207 PROTEIN"/>
    <property type="match status" value="1"/>
</dbReference>
<proteinExistence type="predicted"/>
<feature type="domain" description="YknX-like C-terminal permuted SH3-like" evidence="3">
    <location>
        <begin position="272"/>
        <end position="326"/>
    </location>
</feature>
<dbReference type="Gene3D" id="2.40.50.100">
    <property type="match status" value="1"/>
</dbReference>
<reference evidence="4 5" key="1">
    <citation type="submission" date="2020-08" db="EMBL/GenBank/DDBJ databases">
        <title>Genomic Encyclopedia of Type Strains, Phase III (KMG-III): the genomes of soil and plant-associated and newly described type strains.</title>
        <authorList>
            <person name="Whitman W."/>
        </authorList>
    </citation>
    <scope>NUCLEOTIDE SEQUENCE [LARGE SCALE GENOMIC DNA]</scope>
    <source>
        <strain evidence="4 5">CECT 8960</strain>
    </source>
</reference>
<sequence length="370" mass="36060">MRRRLLVLAGVVVVAAGGGAAWWLLKPAEATAAPVVVPVTVGTQRQTVSASGTVEPAQRADLSFSVSGEVTGVLVQEGDAVTAGQALATVDDTLLAAQLTAAQARLDAAEDKAADSDDATAAADDAAVVSAQSDVAAAQDAVDQATLTAPMAGTVAAVDLAVGDRVGTTQQNGAEDATAQITVVSTGTFVVAASVSAADAAQVKQGLAAEITPVGADEPVEGTVRTVGLVASADESGAATFPVTIDVTGTRDDLYAGSSATAVIVVAKRENVLTVPAMALHTEGGTTYVNKVVDGTAVRTGVTTGEAFGMQTEVTSGLAEGDEVEVRANVQNRAPGGGGGGGGDTVFPGGGGGPMGGGPGGLVIKDGGGR</sequence>